<comment type="subcellular location">
    <subcellularLocation>
        <location evidence="1">Nucleus</location>
        <location evidence="1">Nucleolus</location>
    </subcellularLocation>
</comment>
<name>A0AAF0F829_9BASI</name>
<dbReference type="PANTHER" id="PTHR19853:SF0">
    <property type="entry name" value="WD REPEAT-CONTAINING PROTEIN 3"/>
    <property type="match status" value="1"/>
</dbReference>
<evidence type="ECO:0000256" key="6">
    <source>
        <dbReference type="PROSITE-ProRule" id="PRU00221"/>
    </source>
</evidence>
<sequence length="988" mass="109573">MVRSYERHEPTAAYSLVCSNSANAVLGKDGRTAYLPGLEDVLVWDMKLGALQQSWHEVGFRMAVTAIASAPYPNDHRFAVGYADGSIRLWDSNTQGSLLTFNGHQRAVTSLAFDAVGVQLASGSQDTTVIVWDTVAEQGLFRLKSHHDAITGVHLLSDSEAPSEYAPYLLTTSKDGLLKLWDLRLQHCIETVVSGDEQLYSLAVSTQLGDEPNDALIVTAGSNGNLRLWKAEGKVLKAGLRTSDTNEPRSRFIESHGQAEMPTSHRVSQVAFSALNKTDTLLGALSGDRAVHTFRLRTLEEAKKKQQRRYKRAKEKAEKGSLDVADIPPSEVEITWAMRIEPYVVIRPSIGRIRSFSFASTGEPTTVTNIPFTLLCALTTNSAEIYTIPAIPRTKEEKRVLEARLTSALELPGHRSDVRALALSSDDSLLASVCGTGQLKIWNVMTGRCIRTLPISSYALCVTWLPGDRYVLVGCKDGTLHTFDVPAGLAIETLEAHQGPIWSCIVHPDGLSAVTCSADKEVRFWEFEMVQPEKTERIEEQEEGAGVQQLSLIHTRTLKVTDDVLCARYSPNGKLLAISLLDNTVKVFYADTLKLFLSLYGHKLPVLALDISDDSKLCVTCSADKNVKIWGLDFGDCHKSIFAHDDSIMNVAFEHGMQGGGLMGGREGASHRFWTVSKDSRLKYWDGDRFVLIQTLQGHHSEIWALATGTNGKVVVTAGSDRSIRLWEKTDEPLFLEEEREKELEEMYETAAVPAQEELGIGELAEGAEQNPKQASAEASAVSKTSTESLMAGERLLDAINIASEDLAQRRAAEKAGQPSNVVPINPVIQAVFREGIEDVDTHKYVLRVAEKIAPTHLEDALLVLPFDRVVTLMTFIDVWVSKEWNVSLAARILFFLMRTHHAQIVSNRVMRTALIRLRKHLRDVLAKQKTMLGFNLAALRYLRQQEVANRTAEFLEKSEVPLDQLDEKTIREKIDASSKRKRKLVVR</sequence>
<feature type="repeat" description="WD" evidence="6">
    <location>
        <begin position="73"/>
        <end position="100"/>
    </location>
</feature>
<dbReference type="InterPro" id="IPR019775">
    <property type="entry name" value="WD40_repeat_CS"/>
</dbReference>
<proteinExistence type="inferred from homology"/>
<gene>
    <name evidence="8" type="primary">DIP2</name>
    <name evidence="8" type="ORF">MPSI1_000768</name>
</gene>
<dbReference type="InterPro" id="IPR007148">
    <property type="entry name" value="SSU_processome_Utp12"/>
</dbReference>
<accession>A0AAF0F829</accession>
<dbReference type="PANTHER" id="PTHR19853">
    <property type="entry name" value="WD REPEAT CONTAINING PROTEIN 3 WDR3"/>
    <property type="match status" value="1"/>
</dbReference>
<keyword evidence="4" id="KW-0539">Nucleus</keyword>
<dbReference type="SUPFAM" id="SSF50978">
    <property type="entry name" value="WD40 repeat-like"/>
    <property type="match status" value="2"/>
</dbReference>
<evidence type="ECO:0000256" key="3">
    <source>
        <dbReference type="ARBA" id="ARBA00022737"/>
    </source>
</evidence>
<dbReference type="FunFam" id="2.130.10.10:FF:000157">
    <property type="entry name" value="WD repeat domain 3"/>
    <property type="match status" value="1"/>
</dbReference>
<keyword evidence="9" id="KW-1185">Reference proteome</keyword>
<comment type="similarity">
    <text evidence="5">Belongs to the WD repeat WDR3/UTP12 family.</text>
</comment>
<reference evidence="8" key="1">
    <citation type="submission" date="2023-02" db="EMBL/GenBank/DDBJ databases">
        <title>Mating type loci evolution in Malassezia.</title>
        <authorList>
            <person name="Coelho M.A."/>
        </authorList>
    </citation>
    <scope>NUCLEOTIDE SEQUENCE</scope>
    <source>
        <strain evidence="8">CBS 14136</strain>
    </source>
</reference>
<dbReference type="AlphaFoldDB" id="A0AAF0F829"/>
<dbReference type="PRINTS" id="PR00320">
    <property type="entry name" value="GPROTEINBRPT"/>
</dbReference>
<dbReference type="Gene3D" id="2.130.10.10">
    <property type="entry name" value="YVTN repeat-like/Quinoprotein amine dehydrogenase"/>
    <property type="match status" value="3"/>
</dbReference>
<dbReference type="GO" id="GO:0032040">
    <property type="term" value="C:small-subunit processome"/>
    <property type="evidence" value="ECO:0007669"/>
    <property type="project" value="TreeGrafter"/>
</dbReference>
<feature type="repeat" description="WD" evidence="6">
    <location>
        <begin position="696"/>
        <end position="728"/>
    </location>
</feature>
<dbReference type="InterPro" id="IPR020472">
    <property type="entry name" value="WD40_PAC1"/>
</dbReference>
<dbReference type="Proteomes" id="UP001214628">
    <property type="component" value="Chromosome 1"/>
</dbReference>
<evidence type="ECO:0000259" key="7">
    <source>
        <dbReference type="Pfam" id="PF04003"/>
    </source>
</evidence>
<dbReference type="InterPro" id="IPR051570">
    <property type="entry name" value="TBC1_cilium_biogenesis"/>
</dbReference>
<evidence type="ECO:0000256" key="1">
    <source>
        <dbReference type="ARBA" id="ARBA00004604"/>
    </source>
</evidence>
<dbReference type="GO" id="GO:0034388">
    <property type="term" value="C:Pwp2p-containing subcomplex of 90S preribosome"/>
    <property type="evidence" value="ECO:0007669"/>
    <property type="project" value="TreeGrafter"/>
</dbReference>
<dbReference type="InterPro" id="IPR015943">
    <property type="entry name" value="WD40/YVTN_repeat-like_dom_sf"/>
</dbReference>
<dbReference type="PROSITE" id="PS00678">
    <property type="entry name" value="WD_REPEATS_1"/>
    <property type="match status" value="2"/>
</dbReference>
<feature type="repeat" description="WD" evidence="6">
    <location>
        <begin position="143"/>
        <end position="191"/>
    </location>
</feature>
<evidence type="ECO:0000256" key="5">
    <source>
        <dbReference type="ARBA" id="ARBA00038229"/>
    </source>
</evidence>
<dbReference type="EMBL" id="CP118375">
    <property type="protein sequence ID" value="WFD42129.1"/>
    <property type="molecule type" value="Genomic_DNA"/>
</dbReference>
<dbReference type="GO" id="GO:0030490">
    <property type="term" value="P:maturation of SSU-rRNA"/>
    <property type="evidence" value="ECO:0007669"/>
    <property type="project" value="TreeGrafter"/>
</dbReference>
<evidence type="ECO:0000313" key="9">
    <source>
        <dbReference type="Proteomes" id="UP001214628"/>
    </source>
</evidence>
<evidence type="ECO:0000313" key="8">
    <source>
        <dbReference type="EMBL" id="WFD42129.1"/>
    </source>
</evidence>
<protein>
    <submittedName>
        <fullName evidence="8">Beta transducin</fullName>
    </submittedName>
</protein>
<dbReference type="SMART" id="SM00320">
    <property type="entry name" value="WD40"/>
    <property type="match status" value="11"/>
</dbReference>
<evidence type="ECO:0000256" key="4">
    <source>
        <dbReference type="ARBA" id="ARBA00023242"/>
    </source>
</evidence>
<keyword evidence="3" id="KW-0677">Repeat</keyword>
<feature type="domain" description="Small-subunit processome Utp12" evidence="7">
    <location>
        <begin position="844"/>
        <end position="945"/>
    </location>
</feature>
<dbReference type="InterPro" id="IPR036322">
    <property type="entry name" value="WD40_repeat_dom_sf"/>
</dbReference>
<dbReference type="Pfam" id="PF25173">
    <property type="entry name" value="Beta-prop_WDR3_1st"/>
    <property type="match status" value="1"/>
</dbReference>
<feature type="repeat" description="WD" evidence="6">
    <location>
        <begin position="599"/>
        <end position="640"/>
    </location>
</feature>
<keyword evidence="2 6" id="KW-0853">WD repeat</keyword>
<dbReference type="Pfam" id="PF04003">
    <property type="entry name" value="Utp12"/>
    <property type="match status" value="1"/>
</dbReference>
<dbReference type="Pfam" id="PF25172">
    <property type="entry name" value="Beta-prop_WDR3_2nd"/>
    <property type="match status" value="1"/>
</dbReference>
<dbReference type="GO" id="GO:0030515">
    <property type="term" value="F:snoRNA binding"/>
    <property type="evidence" value="ECO:0007669"/>
    <property type="project" value="TreeGrafter"/>
</dbReference>
<dbReference type="PROSITE" id="PS50294">
    <property type="entry name" value="WD_REPEATS_REGION"/>
    <property type="match status" value="5"/>
</dbReference>
<evidence type="ECO:0000256" key="2">
    <source>
        <dbReference type="ARBA" id="ARBA00022574"/>
    </source>
</evidence>
<dbReference type="FunFam" id="2.130.10.10:FF:000178">
    <property type="entry name" value="WD repeat domain 3"/>
    <property type="match status" value="1"/>
</dbReference>
<feature type="repeat" description="WD" evidence="6">
    <location>
        <begin position="494"/>
        <end position="535"/>
    </location>
</feature>
<feature type="repeat" description="WD" evidence="6">
    <location>
        <begin position="101"/>
        <end position="133"/>
    </location>
</feature>
<feature type="repeat" description="WD" evidence="6">
    <location>
        <begin position="411"/>
        <end position="452"/>
    </location>
</feature>
<dbReference type="InterPro" id="IPR001680">
    <property type="entry name" value="WD40_rpt"/>
</dbReference>
<dbReference type="CDD" id="cd00200">
    <property type="entry name" value="WD40"/>
    <property type="match status" value="2"/>
</dbReference>
<dbReference type="PROSITE" id="PS50082">
    <property type="entry name" value="WD_REPEATS_2"/>
    <property type="match status" value="7"/>
</dbReference>
<organism evidence="8 9">
    <name type="scientific">Malassezia psittaci</name>
    <dbReference type="NCBI Taxonomy" id="1821823"/>
    <lineage>
        <taxon>Eukaryota</taxon>
        <taxon>Fungi</taxon>
        <taxon>Dikarya</taxon>
        <taxon>Basidiomycota</taxon>
        <taxon>Ustilaginomycotina</taxon>
        <taxon>Malasseziomycetes</taxon>
        <taxon>Malasseziales</taxon>
        <taxon>Malasseziaceae</taxon>
        <taxon>Malassezia</taxon>
    </lineage>
</organism>